<evidence type="ECO:0000256" key="2">
    <source>
        <dbReference type="SAM" id="SignalP"/>
    </source>
</evidence>
<evidence type="ECO:0000256" key="1">
    <source>
        <dbReference type="SAM" id="MobiDB-lite"/>
    </source>
</evidence>
<reference evidence="4 5" key="1">
    <citation type="submission" date="2018-11" db="EMBL/GenBank/DDBJ databases">
        <authorList>
            <person name="Ye M.-Q."/>
            <person name="Du Z.-J."/>
        </authorList>
    </citation>
    <scope>NUCLEOTIDE SEQUENCE [LARGE SCALE GENOMIC DNA]</scope>
    <source>
        <strain evidence="4 5">U0105</strain>
    </source>
</reference>
<accession>A0A3N5ZBQ2</accession>
<gene>
    <name evidence="4" type="ORF">DRW07_06090</name>
</gene>
<name>A0A3N5ZBQ2_9ALTE</name>
<dbReference type="EMBL" id="RPOK01000002">
    <property type="protein sequence ID" value="RPJ67108.1"/>
    <property type="molecule type" value="Genomic_DNA"/>
</dbReference>
<sequence>MDTGFKFHCGSAMSIMSKINTVIAIAAAIAALVLGPSVAMAQQSDDKKQNKTINQAQAIQQARQRVDGRVLRVDQKNQHYRVKMLQKSGRVVNVDVNRHTGRVVQQTPQPKIKKDN</sequence>
<proteinExistence type="predicted"/>
<feature type="signal peptide" evidence="2">
    <location>
        <begin position="1"/>
        <end position="41"/>
    </location>
</feature>
<feature type="domain" description="PepSY" evidence="3">
    <location>
        <begin position="26"/>
        <end position="106"/>
    </location>
</feature>
<dbReference type="Gene3D" id="3.10.450.40">
    <property type="match status" value="1"/>
</dbReference>
<comment type="caution">
    <text evidence="4">The sequence shown here is derived from an EMBL/GenBank/DDBJ whole genome shotgun (WGS) entry which is preliminary data.</text>
</comment>
<feature type="region of interest" description="Disordered" evidence="1">
    <location>
        <begin position="97"/>
        <end position="116"/>
    </location>
</feature>
<evidence type="ECO:0000313" key="4">
    <source>
        <dbReference type="EMBL" id="RPJ67108.1"/>
    </source>
</evidence>
<dbReference type="AlphaFoldDB" id="A0A3N5ZBQ2"/>
<dbReference type="Pfam" id="PF13670">
    <property type="entry name" value="PepSY_2"/>
    <property type="match status" value="1"/>
</dbReference>
<keyword evidence="2" id="KW-0732">Signal</keyword>
<organism evidence="4 5">
    <name type="scientific">Alteromonas sediminis</name>
    <dbReference type="NCBI Taxonomy" id="2259342"/>
    <lineage>
        <taxon>Bacteria</taxon>
        <taxon>Pseudomonadati</taxon>
        <taxon>Pseudomonadota</taxon>
        <taxon>Gammaproteobacteria</taxon>
        <taxon>Alteromonadales</taxon>
        <taxon>Alteromonadaceae</taxon>
        <taxon>Alteromonas/Salinimonas group</taxon>
        <taxon>Alteromonas</taxon>
    </lineage>
</organism>
<dbReference type="OrthoDB" id="6196800at2"/>
<keyword evidence="5" id="KW-1185">Reference proteome</keyword>
<protein>
    <submittedName>
        <fullName evidence="4">Peptidase</fullName>
    </submittedName>
</protein>
<evidence type="ECO:0000313" key="5">
    <source>
        <dbReference type="Proteomes" id="UP000275281"/>
    </source>
</evidence>
<dbReference type="InterPro" id="IPR025711">
    <property type="entry name" value="PepSY"/>
</dbReference>
<evidence type="ECO:0000259" key="3">
    <source>
        <dbReference type="Pfam" id="PF13670"/>
    </source>
</evidence>
<dbReference type="Proteomes" id="UP000275281">
    <property type="component" value="Unassembled WGS sequence"/>
</dbReference>
<feature type="chain" id="PRO_5018249865" evidence="2">
    <location>
        <begin position="42"/>
        <end position="116"/>
    </location>
</feature>